<accession>A0A544U8B4</accession>
<gene>
    <name evidence="1" type="ORF">C7Y47_22035</name>
</gene>
<name>A0A544U8B4_LYSSH</name>
<protein>
    <recommendedName>
        <fullName evidence="3">HK97 gp10 family phage protein</fullName>
    </recommendedName>
</protein>
<dbReference type="NCBIfam" id="TIGR01725">
    <property type="entry name" value="phge_HK97_gp10"/>
    <property type="match status" value="1"/>
</dbReference>
<proteinExistence type="predicted"/>
<evidence type="ECO:0000313" key="2">
    <source>
        <dbReference type="Proteomes" id="UP000317944"/>
    </source>
</evidence>
<dbReference type="AlphaFoldDB" id="A0A544U8B4"/>
<reference evidence="1 2" key="1">
    <citation type="submission" date="2018-03" db="EMBL/GenBank/DDBJ databases">
        <title>Aerobic endospore-forming bacteria genome sequencing and assembly.</title>
        <authorList>
            <person name="Cavalcante D.A."/>
            <person name="Driks A."/>
            <person name="Putonti C."/>
            <person name="De-Souza M.T."/>
        </authorList>
    </citation>
    <scope>NUCLEOTIDE SEQUENCE [LARGE SCALE GENOMIC DNA]</scope>
    <source>
        <strain evidence="1 2">SDF0037</strain>
    </source>
</reference>
<comment type="caution">
    <text evidence="1">The sequence shown here is derived from an EMBL/GenBank/DDBJ whole genome shotgun (WGS) entry which is preliminary data.</text>
</comment>
<sequence length="129" mass="15351">MSGFDIEMLGLQELQQEVQRRLNPENIVDPALQKGAEHLREQLEKSVYQFGFKYRTGRSEKSMIIADKNEDETISIGVSNQSTDAFYLYFHEWGTSKMRARPWMRPTFEREMNRIIEVMKNELKTRMRL</sequence>
<evidence type="ECO:0000313" key="1">
    <source>
        <dbReference type="EMBL" id="TQR28323.1"/>
    </source>
</evidence>
<dbReference type="Proteomes" id="UP000317944">
    <property type="component" value="Unassembled WGS sequence"/>
</dbReference>
<dbReference type="EMBL" id="SADV01000031">
    <property type="protein sequence ID" value="TQR28323.1"/>
    <property type="molecule type" value="Genomic_DNA"/>
</dbReference>
<evidence type="ECO:0008006" key="3">
    <source>
        <dbReference type="Google" id="ProtNLM"/>
    </source>
</evidence>
<dbReference type="InterPro" id="IPR010064">
    <property type="entry name" value="HK97-gp10_tail"/>
</dbReference>
<dbReference type="OrthoDB" id="886754at2"/>
<organism evidence="1 2">
    <name type="scientific">Lysinibacillus sphaericus</name>
    <name type="common">Bacillus sphaericus</name>
    <dbReference type="NCBI Taxonomy" id="1421"/>
    <lineage>
        <taxon>Bacteria</taxon>
        <taxon>Bacillati</taxon>
        <taxon>Bacillota</taxon>
        <taxon>Bacilli</taxon>
        <taxon>Bacillales</taxon>
        <taxon>Bacillaceae</taxon>
        <taxon>Lysinibacillus</taxon>
    </lineage>
</organism>
<dbReference type="RefSeq" id="WP_142510694.1">
    <property type="nucleotide sequence ID" value="NZ_SADV01000031.1"/>
</dbReference>